<accession>K1XGU2</accession>
<protein>
    <submittedName>
        <fullName evidence="2">Uncharacterized protein</fullName>
    </submittedName>
</protein>
<keyword evidence="3" id="KW-1185">Reference proteome</keyword>
<evidence type="ECO:0000313" key="3">
    <source>
        <dbReference type="Proteomes" id="UP000006753"/>
    </source>
</evidence>
<dbReference type="InParanoid" id="K1XGU2"/>
<dbReference type="OrthoDB" id="3561807at2759"/>
<dbReference type="HOGENOM" id="CLU_1372467_0_0_1"/>
<sequence>MPSCPSPLGLSQRAATDKTTLAFGKLDLKNHLDKDQGYPSATDRFQTFSNAYGRRDISDATLLHYRPAWKAHQSRRWARQKAREQARRAGKQRQKFESAKQRAELYKSVVMMMTGILWEQRLAVRRLRKYWRTLSLDIIHPSPEDIAACGGGDDKVSKTRDRLSALLMQLKSDIKYTNRIRNYTIRAIRRIERHIQSHA</sequence>
<dbReference type="EMBL" id="JH921430">
    <property type="protein sequence ID" value="EKD20008.1"/>
    <property type="molecule type" value="Genomic_DNA"/>
</dbReference>
<evidence type="ECO:0000313" key="2">
    <source>
        <dbReference type="EMBL" id="EKD20008.1"/>
    </source>
</evidence>
<name>K1XGU2_MARBU</name>
<organism evidence="2 3">
    <name type="scientific">Marssonina brunnea f. sp. multigermtubi (strain MB_m1)</name>
    <name type="common">Marssonina leaf spot fungus</name>
    <dbReference type="NCBI Taxonomy" id="1072389"/>
    <lineage>
        <taxon>Eukaryota</taxon>
        <taxon>Fungi</taxon>
        <taxon>Dikarya</taxon>
        <taxon>Ascomycota</taxon>
        <taxon>Pezizomycotina</taxon>
        <taxon>Leotiomycetes</taxon>
        <taxon>Helotiales</taxon>
        <taxon>Drepanopezizaceae</taxon>
        <taxon>Drepanopeziza</taxon>
    </lineage>
</organism>
<dbReference type="KEGG" id="mbe:MBM_01960"/>
<proteinExistence type="predicted"/>
<reference evidence="2 3" key="1">
    <citation type="journal article" date="2012" name="BMC Genomics">
        <title>Sequencing the genome of Marssonina brunnea reveals fungus-poplar co-evolution.</title>
        <authorList>
            <person name="Zhu S."/>
            <person name="Cao Y.-Z."/>
            <person name="Jiang C."/>
            <person name="Tan B.-Y."/>
            <person name="Wang Z."/>
            <person name="Feng S."/>
            <person name="Zhang L."/>
            <person name="Su X.-H."/>
            <person name="Brejova B."/>
            <person name="Vinar T."/>
            <person name="Xu M."/>
            <person name="Wang M.-X."/>
            <person name="Zhang S.-G."/>
            <person name="Huang M.-R."/>
            <person name="Wu R."/>
            <person name="Zhou Y."/>
        </authorList>
    </citation>
    <scope>NUCLEOTIDE SEQUENCE [LARGE SCALE GENOMIC DNA]</scope>
    <source>
        <strain evidence="2 3">MB_m1</strain>
    </source>
</reference>
<dbReference type="Proteomes" id="UP000006753">
    <property type="component" value="Unassembled WGS sequence"/>
</dbReference>
<evidence type="ECO:0000256" key="1">
    <source>
        <dbReference type="SAM" id="MobiDB-lite"/>
    </source>
</evidence>
<dbReference type="AlphaFoldDB" id="K1XGU2"/>
<gene>
    <name evidence="2" type="ORF">MBM_01960</name>
</gene>
<feature type="region of interest" description="Disordered" evidence="1">
    <location>
        <begin position="74"/>
        <end position="96"/>
    </location>
</feature>